<sequence>MSRKPENINVEINEVKNRENPTWEVVIPHKKTIGLIEKLSGRYRATSTKNSSILYAKSLESSINDLLSYYVLHEK</sequence>
<proteinExistence type="predicted"/>
<dbReference type="AlphaFoldDB" id="A0A1I1SL97"/>
<accession>A0A1I1SL97</accession>
<reference evidence="4" key="2">
    <citation type="submission" date="2016-10" db="EMBL/GenBank/DDBJ databases">
        <authorList>
            <person name="Varghese N."/>
            <person name="Submissions S."/>
        </authorList>
    </citation>
    <scope>NUCLEOTIDE SEQUENCE [LARGE SCALE GENOMIC DNA]</scope>
    <source>
        <strain evidence="4">R-53102</strain>
    </source>
</reference>
<dbReference type="RefSeq" id="WP_090093237.1">
    <property type="nucleotide sequence ID" value="NZ_CBCRVU010000001.1"/>
</dbReference>
<evidence type="ECO:0000313" key="2">
    <source>
        <dbReference type="EMBL" id="RHW54461.1"/>
    </source>
</evidence>
<dbReference type="EMBL" id="QOCV01000006">
    <property type="protein sequence ID" value="RHW54461.1"/>
    <property type="molecule type" value="Genomic_DNA"/>
</dbReference>
<protein>
    <submittedName>
        <fullName evidence="1">DUF2969 domain-containing protein</fullName>
    </submittedName>
</protein>
<dbReference type="Proteomes" id="UP000199599">
    <property type="component" value="Unassembled WGS sequence"/>
</dbReference>
<evidence type="ECO:0000313" key="4">
    <source>
        <dbReference type="Proteomes" id="UP000199599"/>
    </source>
</evidence>
<gene>
    <name evidence="1" type="ORF">DS834_00025</name>
    <name evidence="2" type="ORF">DS835_05275</name>
    <name evidence="3" type="ORF">SAMN04487792_1028</name>
</gene>
<evidence type="ECO:0000313" key="5">
    <source>
        <dbReference type="Proteomes" id="UP000265862"/>
    </source>
</evidence>
<organism evidence="3 4">
    <name type="scientific">Lactobacillus bombicola</name>
    <dbReference type="NCBI Taxonomy" id="1505723"/>
    <lineage>
        <taxon>Bacteria</taxon>
        <taxon>Bacillati</taxon>
        <taxon>Bacillota</taxon>
        <taxon>Bacilli</taxon>
        <taxon>Lactobacillales</taxon>
        <taxon>Lactobacillaceae</taxon>
        <taxon>Lactobacillus</taxon>
    </lineage>
</organism>
<dbReference type="Proteomes" id="UP000265862">
    <property type="component" value="Unassembled WGS sequence"/>
</dbReference>
<dbReference type="Pfam" id="PF11184">
    <property type="entry name" value="DUF2969"/>
    <property type="match status" value="1"/>
</dbReference>
<keyword evidence="6" id="KW-1185">Reference proteome</keyword>
<evidence type="ECO:0000313" key="6">
    <source>
        <dbReference type="Proteomes" id="UP000283380"/>
    </source>
</evidence>
<dbReference type="InterPro" id="IPR021351">
    <property type="entry name" value="DUF2969"/>
</dbReference>
<reference evidence="5 6" key="3">
    <citation type="submission" date="2018-07" db="EMBL/GenBank/DDBJ databases">
        <title>Genome sequences of six Lactobacillus spp. isolated from bumble bee guts.</title>
        <authorList>
            <person name="Motta E.V.S."/>
            <person name="Moran N.A."/>
        </authorList>
    </citation>
    <scope>NUCLEOTIDE SEQUENCE [LARGE SCALE GENOMIC DNA]</scope>
    <source>
        <strain evidence="1 6">BI-4G</strain>
        <strain evidence="2 5">OCC3</strain>
    </source>
</reference>
<dbReference type="Proteomes" id="UP000283380">
    <property type="component" value="Unassembled WGS sequence"/>
</dbReference>
<name>A0A1I1SL97_9LACO</name>
<reference evidence="3" key="1">
    <citation type="submission" date="2016-10" db="EMBL/GenBank/DDBJ databases">
        <authorList>
            <person name="de Groot N.N."/>
        </authorList>
    </citation>
    <scope>NUCLEOTIDE SEQUENCE [LARGE SCALE GENOMIC DNA]</scope>
    <source>
        <strain evidence="3">R-53102</strain>
    </source>
</reference>
<evidence type="ECO:0000313" key="3">
    <source>
        <dbReference type="EMBL" id="SFD47255.1"/>
    </source>
</evidence>
<dbReference type="EMBL" id="QOCU01000001">
    <property type="protein sequence ID" value="RHW53366.1"/>
    <property type="molecule type" value="Genomic_DNA"/>
</dbReference>
<dbReference type="EMBL" id="FOMN01000004">
    <property type="protein sequence ID" value="SFD47255.1"/>
    <property type="molecule type" value="Genomic_DNA"/>
</dbReference>
<evidence type="ECO:0000313" key="1">
    <source>
        <dbReference type="EMBL" id="RHW53366.1"/>
    </source>
</evidence>
<dbReference type="STRING" id="1505723.SAMN04487792_1028"/>